<evidence type="ECO:0000313" key="1">
    <source>
        <dbReference type="EMBL" id="GFY60506.1"/>
    </source>
</evidence>
<name>A0A8X6Y025_9ARAC</name>
<sequence>MRSNRREKVNKSTISDAIKFLHFNNPAFFWRVKGQGPLTALHAFWDPRWCKYPNHCTTIDRWWRANPSHQQTNRFSPAPSQTFPRIFDKKC</sequence>
<accession>A0A8X6Y025</accession>
<dbReference type="AlphaFoldDB" id="A0A8X6Y025"/>
<evidence type="ECO:0000313" key="2">
    <source>
        <dbReference type="Proteomes" id="UP000886998"/>
    </source>
</evidence>
<reference evidence="1" key="1">
    <citation type="submission" date="2020-08" db="EMBL/GenBank/DDBJ databases">
        <title>Multicomponent nature underlies the extraordinary mechanical properties of spider dragline silk.</title>
        <authorList>
            <person name="Kono N."/>
            <person name="Nakamura H."/>
            <person name="Mori M."/>
            <person name="Yoshida Y."/>
            <person name="Ohtoshi R."/>
            <person name="Malay A.D."/>
            <person name="Moran D.A.P."/>
            <person name="Tomita M."/>
            <person name="Numata K."/>
            <person name="Arakawa K."/>
        </authorList>
    </citation>
    <scope>NUCLEOTIDE SEQUENCE</scope>
</reference>
<gene>
    <name evidence="1" type="ORF">TNIN_88731</name>
</gene>
<proteinExistence type="predicted"/>
<dbReference type="EMBL" id="BMAV01013183">
    <property type="protein sequence ID" value="GFY60506.1"/>
    <property type="molecule type" value="Genomic_DNA"/>
</dbReference>
<comment type="caution">
    <text evidence="1">The sequence shown here is derived from an EMBL/GenBank/DDBJ whole genome shotgun (WGS) entry which is preliminary data.</text>
</comment>
<protein>
    <submittedName>
        <fullName evidence="1">Uncharacterized protein</fullName>
    </submittedName>
</protein>
<organism evidence="1 2">
    <name type="scientific">Trichonephila inaurata madagascariensis</name>
    <dbReference type="NCBI Taxonomy" id="2747483"/>
    <lineage>
        <taxon>Eukaryota</taxon>
        <taxon>Metazoa</taxon>
        <taxon>Ecdysozoa</taxon>
        <taxon>Arthropoda</taxon>
        <taxon>Chelicerata</taxon>
        <taxon>Arachnida</taxon>
        <taxon>Araneae</taxon>
        <taxon>Araneomorphae</taxon>
        <taxon>Entelegynae</taxon>
        <taxon>Araneoidea</taxon>
        <taxon>Nephilidae</taxon>
        <taxon>Trichonephila</taxon>
        <taxon>Trichonephila inaurata</taxon>
    </lineage>
</organism>
<dbReference type="Proteomes" id="UP000886998">
    <property type="component" value="Unassembled WGS sequence"/>
</dbReference>
<keyword evidence="2" id="KW-1185">Reference proteome</keyword>